<protein>
    <recommendedName>
        <fullName evidence="4">Ubiquitin-like protease family profile domain-containing protein</fullName>
    </recommendedName>
</protein>
<evidence type="ECO:0000313" key="6">
    <source>
        <dbReference type="Proteomes" id="UP001153076"/>
    </source>
</evidence>
<dbReference type="SUPFAM" id="SSF54001">
    <property type="entry name" value="Cysteine proteinases"/>
    <property type="match status" value="1"/>
</dbReference>
<dbReference type="Gene3D" id="3.40.395.10">
    <property type="entry name" value="Adenoviral Proteinase, Chain A"/>
    <property type="match status" value="1"/>
</dbReference>
<dbReference type="GO" id="GO:0008234">
    <property type="term" value="F:cysteine-type peptidase activity"/>
    <property type="evidence" value="ECO:0007669"/>
    <property type="project" value="InterPro"/>
</dbReference>
<evidence type="ECO:0000259" key="4">
    <source>
        <dbReference type="Pfam" id="PF02902"/>
    </source>
</evidence>
<comment type="caution">
    <text evidence="5">The sequence shown here is derived from an EMBL/GenBank/DDBJ whole genome shotgun (WGS) entry which is preliminary data.</text>
</comment>
<evidence type="ECO:0000256" key="3">
    <source>
        <dbReference type="ARBA" id="ARBA00022801"/>
    </source>
</evidence>
<dbReference type="InterPro" id="IPR003653">
    <property type="entry name" value="Peptidase_C48_C"/>
</dbReference>
<organism evidence="5 6">
    <name type="scientific">Carnegiea gigantea</name>
    <dbReference type="NCBI Taxonomy" id="171969"/>
    <lineage>
        <taxon>Eukaryota</taxon>
        <taxon>Viridiplantae</taxon>
        <taxon>Streptophyta</taxon>
        <taxon>Embryophyta</taxon>
        <taxon>Tracheophyta</taxon>
        <taxon>Spermatophyta</taxon>
        <taxon>Magnoliopsida</taxon>
        <taxon>eudicotyledons</taxon>
        <taxon>Gunneridae</taxon>
        <taxon>Pentapetalae</taxon>
        <taxon>Caryophyllales</taxon>
        <taxon>Cactineae</taxon>
        <taxon>Cactaceae</taxon>
        <taxon>Cactoideae</taxon>
        <taxon>Echinocereeae</taxon>
        <taxon>Carnegiea</taxon>
    </lineage>
</organism>
<gene>
    <name evidence="5" type="ORF">Cgig2_022633</name>
</gene>
<accession>A0A9Q1JMT8</accession>
<name>A0A9Q1JMT8_9CARY</name>
<comment type="similarity">
    <text evidence="1">Belongs to the peptidase C48 family.</text>
</comment>
<keyword evidence="2" id="KW-0645">Protease</keyword>
<dbReference type="Proteomes" id="UP001153076">
    <property type="component" value="Unassembled WGS sequence"/>
</dbReference>
<evidence type="ECO:0000256" key="1">
    <source>
        <dbReference type="ARBA" id="ARBA00005234"/>
    </source>
</evidence>
<dbReference type="Pfam" id="PF02902">
    <property type="entry name" value="Peptidase_C48"/>
    <property type="match status" value="1"/>
</dbReference>
<feature type="domain" description="Ubiquitin-like protease family profile" evidence="4">
    <location>
        <begin position="168"/>
        <end position="212"/>
    </location>
</feature>
<keyword evidence="3" id="KW-0378">Hydrolase</keyword>
<keyword evidence="6" id="KW-1185">Reference proteome</keyword>
<proteinExistence type="inferred from homology"/>
<dbReference type="GO" id="GO:0006508">
    <property type="term" value="P:proteolysis"/>
    <property type="evidence" value="ECO:0007669"/>
    <property type="project" value="UniProtKB-KW"/>
</dbReference>
<evidence type="ECO:0000256" key="2">
    <source>
        <dbReference type="ARBA" id="ARBA00022670"/>
    </source>
</evidence>
<evidence type="ECO:0000313" key="5">
    <source>
        <dbReference type="EMBL" id="KAJ8426951.1"/>
    </source>
</evidence>
<dbReference type="InterPro" id="IPR038765">
    <property type="entry name" value="Papain-like_cys_pep_sf"/>
</dbReference>
<sequence length="271" mass="31355">MTSAETACFSSSPFEGSMDPEVLNVQYITVICLGANYRGLQQSEVDEACKDEVLALIGYITTPLPAIGLELLNNVRSRYNRLQPNSKLCNVHLSDREEDLKECMLKLVPASWLQDLINVVPKVRAVDNFRTYCIGNLKMDKFVELLQRRQNSYPKLCWIKISNSFKPALHAELRYVFMPLREKIESHWLLLVADLHKRCFLMYDSLQSVTNKNSPTLTLMQHSRRSSYLSARNKGMMYTVLYLFHSRQDYEVFVMAYMDLLSLKADGFHFN</sequence>
<dbReference type="AlphaFoldDB" id="A0A9Q1JMT8"/>
<reference evidence="5" key="1">
    <citation type="submission" date="2022-04" db="EMBL/GenBank/DDBJ databases">
        <title>Carnegiea gigantea Genome sequencing and assembly v2.</title>
        <authorList>
            <person name="Copetti D."/>
            <person name="Sanderson M.J."/>
            <person name="Burquez A."/>
            <person name="Wojciechowski M.F."/>
        </authorList>
    </citation>
    <scope>NUCLEOTIDE SEQUENCE</scope>
    <source>
        <strain evidence="5">SGP5-SGP5p</strain>
        <tissue evidence="5">Aerial part</tissue>
    </source>
</reference>
<dbReference type="EMBL" id="JAKOGI010001213">
    <property type="protein sequence ID" value="KAJ8426951.1"/>
    <property type="molecule type" value="Genomic_DNA"/>
</dbReference>